<evidence type="ECO:0000313" key="4">
    <source>
        <dbReference type="Proteomes" id="UP000308230"/>
    </source>
</evidence>
<accession>A0A5R9F461</accession>
<name>A0A5R9F461_9BACL</name>
<dbReference type="AlphaFoldDB" id="A0A5R9F461"/>
<evidence type="ECO:0000259" key="2">
    <source>
        <dbReference type="Pfam" id="PF03061"/>
    </source>
</evidence>
<dbReference type="OrthoDB" id="286702at2"/>
<evidence type="ECO:0000313" key="3">
    <source>
        <dbReference type="EMBL" id="TLS37136.1"/>
    </source>
</evidence>
<dbReference type="SUPFAM" id="SSF54637">
    <property type="entry name" value="Thioesterase/thiol ester dehydrase-isomerase"/>
    <property type="match status" value="1"/>
</dbReference>
<reference evidence="3 4" key="1">
    <citation type="submission" date="2019-04" db="EMBL/GenBank/DDBJ databases">
        <title>Bacillus caeni sp. nov., a bacterium isolated from mangrove sediment.</title>
        <authorList>
            <person name="Huang H."/>
            <person name="Mo K."/>
            <person name="Hu Y."/>
        </authorList>
    </citation>
    <scope>NUCLEOTIDE SEQUENCE [LARGE SCALE GENOMIC DNA]</scope>
    <source>
        <strain evidence="3 4">HB172195</strain>
    </source>
</reference>
<keyword evidence="4" id="KW-1185">Reference proteome</keyword>
<organism evidence="3 4">
    <name type="scientific">Exobacillus caeni</name>
    <dbReference type="NCBI Taxonomy" id="2574798"/>
    <lineage>
        <taxon>Bacteria</taxon>
        <taxon>Bacillati</taxon>
        <taxon>Bacillota</taxon>
        <taxon>Bacilli</taxon>
        <taxon>Bacillales</taxon>
        <taxon>Guptibacillaceae</taxon>
        <taxon>Exobacillus</taxon>
    </lineage>
</organism>
<dbReference type="RefSeq" id="WP_138126522.1">
    <property type="nucleotide sequence ID" value="NZ_SWLG01000007.1"/>
</dbReference>
<dbReference type="Pfam" id="PF03061">
    <property type="entry name" value="4HBT"/>
    <property type="match status" value="1"/>
</dbReference>
<keyword evidence="1" id="KW-0378">Hydrolase</keyword>
<dbReference type="PANTHER" id="PTHR42856">
    <property type="entry name" value="ACYL-COENZYME A THIOESTERASE PAAI"/>
    <property type="match status" value="1"/>
</dbReference>
<proteinExistence type="predicted"/>
<dbReference type="Proteomes" id="UP000308230">
    <property type="component" value="Unassembled WGS sequence"/>
</dbReference>
<protein>
    <submittedName>
        <fullName evidence="3">Hotdog fold thioesterase</fullName>
    </submittedName>
</protein>
<dbReference type="PANTHER" id="PTHR42856:SF1">
    <property type="entry name" value="ACYL-COENZYME A THIOESTERASE PAAI"/>
    <property type="match status" value="1"/>
</dbReference>
<dbReference type="InterPro" id="IPR006683">
    <property type="entry name" value="Thioestr_dom"/>
</dbReference>
<evidence type="ECO:0000256" key="1">
    <source>
        <dbReference type="ARBA" id="ARBA00022801"/>
    </source>
</evidence>
<gene>
    <name evidence="3" type="ORF">FCL54_11450</name>
</gene>
<sequence length="134" mass="14751">MNEKLVEKMKADPYANFLGIELLEVREGFAQASLVIKENMLNFNGTANGGVIFSLADYAFAAASNSHNQAAFGITVTIHYLAPGWTGERVTATVKEETKPGRLGLYRMEVTNEKEDLLAVCEGMVYRKKDTVIS</sequence>
<feature type="domain" description="Thioesterase" evidence="2">
    <location>
        <begin position="44"/>
        <end position="118"/>
    </location>
</feature>
<dbReference type="GO" id="GO:0016289">
    <property type="term" value="F:acyl-CoA hydrolase activity"/>
    <property type="evidence" value="ECO:0007669"/>
    <property type="project" value="UniProtKB-ARBA"/>
</dbReference>
<dbReference type="NCBIfam" id="TIGR00369">
    <property type="entry name" value="unchar_dom_1"/>
    <property type="match status" value="1"/>
</dbReference>
<comment type="caution">
    <text evidence="3">The sequence shown here is derived from an EMBL/GenBank/DDBJ whole genome shotgun (WGS) entry which is preliminary data.</text>
</comment>
<dbReference type="InterPro" id="IPR003736">
    <property type="entry name" value="PAAI_dom"/>
</dbReference>
<dbReference type="CDD" id="cd03443">
    <property type="entry name" value="PaaI_thioesterase"/>
    <property type="match status" value="1"/>
</dbReference>
<dbReference type="InterPro" id="IPR029069">
    <property type="entry name" value="HotDog_dom_sf"/>
</dbReference>
<dbReference type="EMBL" id="SWLG01000007">
    <property type="protein sequence ID" value="TLS37136.1"/>
    <property type="molecule type" value="Genomic_DNA"/>
</dbReference>
<dbReference type="Gene3D" id="3.10.129.10">
    <property type="entry name" value="Hotdog Thioesterase"/>
    <property type="match status" value="1"/>
</dbReference>
<dbReference type="InterPro" id="IPR052723">
    <property type="entry name" value="Acyl-CoA_thioesterase_PaaI"/>
</dbReference>